<feature type="region of interest" description="Disordered" evidence="1">
    <location>
        <begin position="71"/>
        <end position="114"/>
    </location>
</feature>
<feature type="region of interest" description="Disordered" evidence="1">
    <location>
        <begin position="1"/>
        <end position="48"/>
    </location>
</feature>
<organism evidence="2 3">
    <name type="scientific">Liparis tanakae</name>
    <name type="common">Tanaka's snailfish</name>
    <dbReference type="NCBI Taxonomy" id="230148"/>
    <lineage>
        <taxon>Eukaryota</taxon>
        <taxon>Metazoa</taxon>
        <taxon>Chordata</taxon>
        <taxon>Craniata</taxon>
        <taxon>Vertebrata</taxon>
        <taxon>Euteleostomi</taxon>
        <taxon>Actinopterygii</taxon>
        <taxon>Neopterygii</taxon>
        <taxon>Teleostei</taxon>
        <taxon>Neoteleostei</taxon>
        <taxon>Acanthomorphata</taxon>
        <taxon>Eupercaria</taxon>
        <taxon>Perciformes</taxon>
        <taxon>Cottioidei</taxon>
        <taxon>Cottales</taxon>
        <taxon>Liparidae</taxon>
        <taxon>Liparis</taxon>
    </lineage>
</organism>
<evidence type="ECO:0000313" key="3">
    <source>
        <dbReference type="Proteomes" id="UP000314294"/>
    </source>
</evidence>
<accession>A0A4Z2FXP7</accession>
<sequence length="145" mass="15966">MKSKNHSERPCDTRLAGSREATSREHTHSDFHLKTTSSKGRQSAVTPVVSQIAEPDLLRLPMNKGLKVTDNVPPLTLRGNNASQRVSIQSGSKEKRDVSQGPLSWPATSTPSEGSQYEQDYGFCCLAFLKLITVQSSLTDCSLRY</sequence>
<dbReference type="EMBL" id="SRLO01000833">
    <property type="protein sequence ID" value="TNN45650.1"/>
    <property type="molecule type" value="Genomic_DNA"/>
</dbReference>
<name>A0A4Z2FXP7_9TELE</name>
<gene>
    <name evidence="2" type="ORF">EYF80_044165</name>
</gene>
<feature type="compositionally biased region" description="Polar residues" evidence="1">
    <location>
        <begin position="34"/>
        <end position="48"/>
    </location>
</feature>
<evidence type="ECO:0000313" key="2">
    <source>
        <dbReference type="EMBL" id="TNN45650.1"/>
    </source>
</evidence>
<protein>
    <submittedName>
        <fullName evidence="2">Uncharacterized protein</fullName>
    </submittedName>
</protein>
<dbReference type="AlphaFoldDB" id="A0A4Z2FXP7"/>
<feature type="compositionally biased region" description="Basic and acidic residues" evidence="1">
    <location>
        <begin position="1"/>
        <end position="12"/>
    </location>
</feature>
<proteinExistence type="predicted"/>
<feature type="compositionally biased region" description="Basic and acidic residues" evidence="1">
    <location>
        <begin position="21"/>
        <end position="33"/>
    </location>
</feature>
<dbReference type="Proteomes" id="UP000314294">
    <property type="component" value="Unassembled WGS sequence"/>
</dbReference>
<feature type="compositionally biased region" description="Polar residues" evidence="1">
    <location>
        <begin position="78"/>
        <end position="91"/>
    </location>
</feature>
<comment type="caution">
    <text evidence="2">The sequence shown here is derived from an EMBL/GenBank/DDBJ whole genome shotgun (WGS) entry which is preliminary data.</text>
</comment>
<reference evidence="2 3" key="1">
    <citation type="submission" date="2019-03" db="EMBL/GenBank/DDBJ databases">
        <title>First draft genome of Liparis tanakae, snailfish: a comprehensive survey of snailfish specific genes.</title>
        <authorList>
            <person name="Kim W."/>
            <person name="Song I."/>
            <person name="Jeong J.-H."/>
            <person name="Kim D."/>
            <person name="Kim S."/>
            <person name="Ryu S."/>
            <person name="Song J.Y."/>
            <person name="Lee S.K."/>
        </authorList>
    </citation>
    <scope>NUCLEOTIDE SEQUENCE [LARGE SCALE GENOMIC DNA]</scope>
    <source>
        <tissue evidence="2">Muscle</tissue>
    </source>
</reference>
<keyword evidence="3" id="KW-1185">Reference proteome</keyword>
<evidence type="ECO:0000256" key="1">
    <source>
        <dbReference type="SAM" id="MobiDB-lite"/>
    </source>
</evidence>